<keyword evidence="2" id="KW-1185">Reference proteome</keyword>
<evidence type="ECO:0000313" key="2">
    <source>
        <dbReference type="Proteomes" id="UP000053815"/>
    </source>
</evidence>
<dbReference type="EMBL" id="DF836695">
    <property type="protein sequence ID" value="GAN10816.1"/>
    <property type="molecule type" value="Genomic_DNA"/>
</dbReference>
<accession>A0A0C9MJ03</accession>
<dbReference type="Proteomes" id="UP000053815">
    <property type="component" value="Unassembled WGS sequence"/>
</dbReference>
<dbReference type="GO" id="GO:0003676">
    <property type="term" value="F:nucleic acid binding"/>
    <property type="evidence" value="ECO:0007669"/>
    <property type="project" value="InterPro"/>
</dbReference>
<dbReference type="OrthoDB" id="4843387at2759"/>
<gene>
    <name evidence="1" type="ORF">MAM1_0406c10366</name>
</gene>
<sequence length="148" mass="16735">MISRDNQKAHLAWAKAHRHYTVTDWRKWVFSDETRVNMWGSDSVSFYWSNKPGTIRPHQTTTKVQNNGGGVIFWGCITADGPGYGTAILEGTIDAKEYVKILDSSLLDTLDYYGKTASDIRFQQDKATPHKSAVTYYSSKSSYALIDQ</sequence>
<organism evidence="1">
    <name type="scientific">Mucor ambiguus</name>
    <dbReference type="NCBI Taxonomy" id="91626"/>
    <lineage>
        <taxon>Eukaryota</taxon>
        <taxon>Fungi</taxon>
        <taxon>Fungi incertae sedis</taxon>
        <taxon>Mucoromycota</taxon>
        <taxon>Mucoromycotina</taxon>
        <taxon>Mucoromycetes</taxon>
        <taxon>Mucorales</taxon>
        <taxon>Mucorineae</taxon>
        <taxon>Mucoraceae</taxon>
        <taxon>Mucor</taxon>
    </lineage>
</organism>
<dbReference type="Gene3D" id="3.30.420.10">
    <property type="entry name" value="Ribonuclease H-like superfamily/Ribonuclease H"/>
    <property type="match status" value="1"/>
</dbReference>
<evidence type="ECO:0000313" key="1">
    <source>
        <dbReference type="EMBL" id="GAN10816.1"/>
    </source>
</evidence>
<name>A0A0C9MJ03_9FUNG</name>
<protein>
    <recommendedName>
        <fullName evidence="3">Transposable element tc3 transposase</fullName>
    </recommendedName>
</protein>
<dbReference type="STRING" id="91626.A0A0C9MJ03"/>
<dbReference type="InterPro" id="IPR036397">
    <property type="entry name" value="RNaseH_sf"/>
</dbReference>
<dbReference type="AlphaFoldDB" id="A0A0C9MJ03"/>
<proteinExistence type="predicted"/>
<reference evidence="1" key="1">
    <citation type="submission" date="2014-09" db="EMBL/GenBank/DDBJ databases">
        <title>Draft genome sequence of an oleaginous Mucoromycotina fungus Mucor ambiguus NBRC6742.</title>
        <authorList>
            <person name="Takeda I."/>
            <person name="Yamane N."/>
            <person name="Morita T."/>
            <person name="Tamano K."/>
            <person name="Machida M."/>
            <person name="Baker S."/>
            <person name="Koike H."/>
        </authorList>
    </citation>
    <scope>NUCLEOTIDE SEQUENCE</scope>
    <source>
        <strain evidence="1">NBRC 6742</strain>
    </source>
</reference>
<evidence type="ECO:0008006" key="3">
    <source>
        <dbReference type="Google" id="ProtNLM"/>
    </source>
</evidence>